<accession>F1YGM4</accession>
<name>F1YGM4_9ACTN</name>
<reference evidence="1 2" key="1">
    <citation type="journal article" date="2011" name="J. Bacteriol.">
        <title>Draft Genome Sequence of Gordonia neofelifaecis NRRL B-59395, a Cholesterol-Degrading Actinomycete.</title>
        <authorList>
            <person name="Ge F."/>
            <person name="Li W."/>
            <person name="Chen G."/>
            <person name="Liu Y."/>
            <person name="Zhang G."/>
            <person name="Yong B."/>
            <person name="Wang Q."/>
            <person name="Wang N."/>
            <person name="Huang Z."/>
            <person name="Li W."/>
            <person name="Wang J."/>
            <person name="Wu C."/>
            <person name="Xie Q."/>
            <person name="Liu G."/>
        </authorList>
    </citation>
    <scope>NUCLEOTIDE SEQUENCE [LARGE SCALE GENOMIC DNA]</scope>
    <source>
        <strain evidence="1 2">NRRL B-59395</strain>
    </source>
</reference>
<dbReference type="SUPFAM" id="SSF56784">
    <property type="entry name" value="HAD-like"/>
    <property type="match status" value="1"/>
</dbReference>
<gene>
    <name evidence="1" type="ORF">SCNU_04926</name>
</gene>
<dbReference type="Proteomes" id="UP000035065">
    <property type="component" value="Unassembled WGS sequence"/>
</dbReference>
<evidence type="ECO:0000313" key="1">
    <source>
        <dbReference type="EMBL" id="EGD56172.1"/>
    </source>
</evidence>
<dbReference type="STRING" id="644548.SCNU_04926"/>
<dbReference type="EMBL" id="AEUD01000003">
    <property type="protein sequence ID" value="EGD56172.1"/>
    <property type="molecule type" value="Genomic_DNA"/>
</dbReference>
<dbReference type="Gene3D" id="3.40.50.1000">
    <property type="entry name" value="HAD superfamily/HAD-like"/>
    <property type="match status" value="1"/>
</dbReference>
<evidence type="ECO:0000313" key="2">
    <source>
        <dbReference type="Proteomes" id="UP000035065"/>
    </source>
</evidence>
<dbReference type="AlphaFoldDB" id="F1YGM4"/>
<proteinExistence type="predicted"/>
<dbReference type="InterPro" id="IPR023214">
    <property type="entry name" value="HAD_sf"/>
</dbReference>
<sequence length="41" mass="4541">MTFDAVITTDDVPAGRPAPYMIFRAMERCGVASVRGVARRR</sequence>
<keyword evidence="2" id="KW-1185">Reference proteome</keyword>
<organism evidence="1 2">
    <name type="scientific">Gordonia neofelifaecis NRRL B-59395</name>
    <dbReference type="NCBI Taxonomy" id="644548"/>
    <lineage>
        <taxon>Bacteria</taxon>
        <taxon>Bacillati</taxon>
        <taxon>Actinomycetota</taxon>
        <taxon>Actinomycetes</taxon>
        <taxon>Mycobacteriales</taxon>
        <taxon>Gordoniaceae</taxon>
        <taxon>Gordonia</taxon>
    </lineage>
</organism>
<dbReference type="InterPro" id="IPR036412">
    <property type="entry name" value="HAD-like_sf"/>
</dbReference>
<comment type="caution">
    <text evidence="1">The sequence shown here is derived from an EMBL/GenBank/DDBJ whole genome shotgun (WGS) entry which is preliminary data.</text>
</comment>
<protein>
    <submittedName>
        <fullName evidence="1">Uncharacterized protein</fullName>
    </submittedName>
</protein>